<dbReference type="RefSeq" id="WP_191037773.1">
    <property type="nucleotide sequence ID" value="NZ_JACXAA010000001.1"/>
</dbReference>
<proteinExistence type="predicted"/>
<reference evidence="1" key="1">
    <citation type="submission" date="2020-09" db="EMBL/GenBank/DDBJ databases">
        <authorList>
            <person name="Kim M.K."/>
        </authorList>
    </citation>
    <scope>NUCLEOTIDE SEQUENCE</scope>
    <source>
        <strain evidence="1">BT704</strain>
    </source>
</reference>
<evidence type="ECO:0000313" key="1">
    <source>
        <dbReference type="EMBL" id="MBD2752162.1"/>
    </source>
</evidence>
<sequence>METTNEQELEHIPTIKERGSNVYKPEDIKRWGVERFLDAVSPKEPFHFGIEFTDEENRRMDEVLEEEKNRK</sequence>
<keyword evidence="2" id="KW-1185">Reference proteome</keyword>
<dbReference type="AlphaFoldDB" id="A0A927AYU5"/>
<protein>
    <submittedName>
        <fullName evidence="1">Uncharacterized protein</fullName>
    </submittedName>
</protein>
<evidence type="ECO:0000313" key="2">
    <source>
        <dbReference type="Proteomes" id="UP000653797"/>
    </source>
</evidence>
<name>A0A927AYU5_9BACT</name>
<organism evidence="1 2">
    <name type="scientific">Spirosoma validum</name>
    <dbReference type="NCBI Taxonomy" id="2771355"/>
    <lineage>
        <taxon>Bacteria</taxon>
        <taxon>Pseudomonadati</taxon>
        <taxon>Bacteroidota</taxon>
        <taxon>Cytophagia</taxon>
        <taxon>Cytophagales</taxon>
        <taxon>Cytophagaceae</taxon>
        <taxon>Spirosoma</taxon>
    </lineage>
</organism>
<accession>A0A927AYU5</accession>
<dbReference type="Proteomes" id="UP000653797">
    <property type="component" value="Unassembled WGS sequence"/>
</dbReference>
<comment type="caution">
    <text evidence="1">The sequence shown here is derived from an EMBL/GenBank/DDBJ whole genome shotgun (WGS) entry which is preliminary data.</text>
</comment>
<gene>
    <name evidence="1" type="ORF">IC230_04610</name>
</gene>
<dbReference type="EMBL" id="JACXAA010000001">
    <property type="protein sequence ID" value="MBD2752162.1"/>
    <property type="molecule type" value="Genomic_DNA"/>
</dbReference>